<feature type="domain" description="N-acetyltransferase" evidence="1">
    <location>
        <begin position="6"/>
        <end position="94"/>
    </location>
</feature>
<dbReference type="Proteomes" id="UP000003730">
    <property type="component" value="Unassembled WGS sequence"/>
</dbReference>
<reference evidence="2 3" key="1">
    <citation type="journal article" date="2008" name="Int. J. Syst. Evol. Microbiol.">
        <title>Bizionia argentinensis sp. nov., isolated from surface marine water in Antarctica.</title>
        <authorList>
            <person name="Bercovich A."/>
            <person name="Vazquez S.C."/>
            <person name="Yankilevich P."/>
            <person name="Coria S.H."/>
            <person name="Foti M."/>
            <person name="Hernandez E."/>
            <person name="Vidal A."/>
            <person name="Ruberto L."/>
            <person name="Melo C."/>
            <person name="Marenssi S."/>
            <person name="Criscuolo M."/>
            <person name="Memoli M."/>
            <person name="Arguelles M."/>
            <person name="Mac Cormack W.P."/>
        </authorList>
    </citation>
    <scope>NUCLEOTIDE SEQUENCE [LARGE SCALE GENOMIC DNA]</scope>
    <source>
        <strain evidence="2 3">JUB59</strain>
    </source>
</reference>
<sequence length="95" mass="10789">MEIKHQKDQESGTFFIEINGTREAEMTYRYINTNTIDINHTEVNDALKGEGVGSKLVEAAVKFLRENNLKAVASCSYVSHVFDKKQEMYKDIISG</sequence>
<dbReference type="InterPro" id="IPR016181">
    <property type="entry name" value="Acyl_CoA_acyltransferase"/>
</dbReference>
<keyword evidence="3" id="KW-1185">Reference proteome</keyword>
<accession>G2E9U6</accession>
<organism evidence="2 3">
    <name type="scientific">Bizionia argentinensis JUB59</name>
    <dbReference type="NCBI Taxonomy" id="1046627"/>
    <lineage>
        <taxon>Bacteria</taxon>
        <taxon>Pseudomonadati</taxon>
        <taxon>Bacteroidota</taxon>
        <taxon>Flavobacteriia</taxon>
        <taxon>Flavobacteriales</taxon>
        <taxon>Flavobacteriaceae</taxon>
        <taxon>Bizionia</taxon>
    </lineage>
</organism>
<dbReference type="Pfam" id="PF14542">
    <property type="entry name" value="Acetyltransf_CG"/>
    <property type="match status" value="1"/>
</dbReference>
<evidence type="ECO:0000313" key="3">
    <source>
        <dbReference type="Proteomes" id="UP000003730"/>
    </source>
</evidence>
<dbReference type="InterPro" id="IPR045057">
    <property type="entry name" value="Gcn5-rel_NAT"/>
</dbReference>
<dbReference type="SUPFAM" id="SSF55729">
    <property type="entry name" value="Acyl-CoA N-acyltransferases (Nat)"/>
    <property type="match status" value="1"/>
</dbReference>
<evidence type="ECO:0000259" key="1">
    <source>
        <dbReference type="PROSITE" id="PS51729"/>
    </source>
</evidence>
<proteinExistence type="predicted"/>
<dbReference type="EMBL" id="AFXZ01000002">
    <property type="protein sequence ID" value="EGV44968.1"/>
    <property type="molecule type" value="Genomic_DNA"/>
</dbReference>
<dbReference type="PANTHER" id="PTHR31435">
    <property type="entry name" value="PROTEIN NATD1"/>
    <property type="match status" value="1"/>
</dbReference>
<name>G2E9U6_9FLAO</name>
<dbReference type="PANTHER" id="PTHR31435:SF10">
    <property type="entry name" value="BSR4717 PROTEIN"/>
    <property type="match status" value="1"/>
</dbReference>
<evidence type="ECO:0000313" key="2">
    <source>
        <dbReference type="EMBL" id="EGV44968.1"/>
    </source>
</evidence>
<comment type="caution">
    <text evidence="2">The sequence shown here is derived from an EMBL/GenBank/DDBJ whole genome shotgun (WGS) entry which is preliminary data.</text>
</comment>
<dbReference type="GO" id="GO:0016740">
    <property type="term" value="F:transferase activity"/>
    <property type="evidence" value="ECO:0007669"/>
    <property type="project" value="UniProtKB-KW"/>
</dbReference>
<dbReference type="InterPro" id="IPR031165">
    <property type="entry name" value="GNAT_YJDJ"/>
</dbReference>
<dbReference type="eggNOG" id="COG2388">
    <property type="taxonomic scope" value="Bacteria"/>
</dbReference>
<dbReference type="AlphaFoldDB" id="G2E9U6"/>
<dbReference type="Gene3D" id="3.40.630.30">
    <property type="match status" value="1"/>
</dbReference>
<keyword evidence="2" id="KW-0808">Transferase</keyword>
<protein>
    <submittedName>
        <fullName evidence="2">N-acetyltransferase</fullName>
    </submittedName>
</protein>
<dbReference type="STRING" id="1046627.BZARG_307"/>
<dbReference type="PROSITE" id="PS51729">
    <property type="entry name" value="GNAT_YJDJ"/>
    <property type="match status" value="1"/>
</dbReference>
<dbReference type="OrthoDB" id="9793389at2"/>
<gene>
    <name evidence="2" type="ORF">BZARG_307</name>
</gene>